<evidence type="ECO:0000256" key="1">
    <source>
        <dbReference type="ARBA" id="ARBA00006890"/>
    </source>
</evidence>
<name>A0ABR9ZS48_9FIRM</name>
<evidence type="ECO:0000259" key="7">
    <source>
        <dbReference type="Pfam" id="PF00483"/>
    </source>
</evidence>
<evidence type="ECO:0000256" key="4">
    <source>
        <dbReference type="ARBA" id="ARBA00022695"/>
    </source>
</evidence>
<dbReference type="EC" id="2.7.7.9" evidence="2 6"/>
<dbReference type="InterPro" id="IPR005835">
    <property type="entry name" value="NTP_transferase_dom"/>
</dbReference>
<dbReference type="Pfam" id="PF00483">
    <property type="entry name" value="NTP_transferase"/>
    <property type="match status" value="1"/>
</dbReference>
<dbReference type="CDD" id="cd02541">
    <property type="entry name" value="UGPase_prokaryotic"/>
    <property type="match status" value="1"/>
</dbReference>
<keyword evidence="4 6" id="KW-0548">Nucleotidyltransferase</keyword>
<keyword evidence="9" id="KW-1185">Reference proteome</keyword>
<dbReference type="Gene3D" id="3.90.550.10">
    <property type="entry name" value="Spore Coat Polysaccharide Biosynthesis Protein SpsA, Chain A"/>
    <property type="match status" value="1"/>
</dbReference>
<evidence type="ECO:0000256" key="2">
    <source>
        <dbReference type="ARBA" id="ARBA00012415"/>
    </source>
</evidence>
<evidence type="ECO:0000256" key="6">
    <source>
        <dbReference type="RuleBase" id="RU361259"/>
    </source>
</evidence>
<dbReference type="EMBL" id="JADKNH010000005">
    <property type="protein sequence ID" value="MBF4693284.1"/>
    <property type="molecule type" value="Genomic_DNA"/>
</dbReference>
<dbReference type="RefSeq" id="WP_194701526.1">
    <property type="nucleotide sequence ID" value="NZ_JADKNH010000005.1"/>
</dbReference>
<sequence>MKVRKAVIPAAGFGTRFLPATKSMPKEMLTIVDRPAIHYNVEELIDAGIEDILIIIGRNKEEIPNYFDRSPELELLLKDKHKEDLFDLTERISNMANIHYVRQRDAKGLGHAVYCAKTFVGDEPFALLLGDDLVYSKTPCIKQLADMYEKYESTIIGVQSVPEDQVNKYGIVGGIKVDDDLYEVKNLVEKPAIDEAPSNVAIMGRYILTADIFEMIEKTPLGKGDEIQLTDSLKLLLEHKEIYAYEFDGKRYDTGDKLGYLKATVEYALRNEELSEDFRAYLRTII</sequence>
<reference evidence="8 9" key="1">
    <citation type="submission" date="2020-11" db="EMBL/GenBank/DDBJ databases">
        <title>Fusibacter basophilias sp. nov.</title>
        <authorList>
            <person name="Qiu D."/>
        </authorList>
    </citation>
    <scope>NUCLEOTIDE SEQUENCE [LARGE SCALE GENOMIC DNA]</scope>
    <source>
        <strain evidence="8 9">Q10-2</strain>
    </source>
</reference>
<organism evidence="8 9">
    <name type="scientific">Fusibacter ferrireducens</name>
    <dbReference type="NCBI Taxonomy" id="2785058"/>
    <lineage>
        <taxon>Bacteria</taxon>
        <taxon>Bacillati</taxon>
        <taxon>Bacillota</taxon>
        <taxon>Clostridia</taxon>
        <taxon>Eubacteriales</taxon>
        <taxon>Eubacteriales Family XII. Incertae Sedis</taxon>
        <taxon>Fusibacter</taxon>
    </lineage>
</organism>
<dbReference type="InterPro" id="IPR029044">
    <property type="entry name" value="Nucleotide-diphossugar_trans"/>
</dbReference>
<protein>
    <recommendedName>
        <fullName evidence="2 6">UTP--glucose-1-phosphate uridylyltransferase</fullName>
        <ecNumber evidence="2 6">2.7.7.9</ecNumber>
    </recommendedName>
    <alternativeName>
        <fullName evidence="6">UDP-glucose pyrophosphorylase</fullName>
    </alternativeName>
</protein>
<evidence type="ECO:0000256" key="3">
    <source>
        <dbReference type="ARBA" id="ARBA00022679"/>
    </source>
</evidence>
<evidence type="ECO:0000313" key="9">
    <source>
        <dbReference type="Proteomes" id="UP000614200"/>
    </source>
</evidence>
<dbReference type="NCBIfam" id="TIGR01099">
    <property type="entry name" value="galU"/>
    <property type="match status" value="1"/>
</dbReference>
<evidence type="ECO:0000313" key="8">
    <source>
        <dbReference type="EMBL" id="MBF4693284.1"/>
    </source>
</evidence>
<dbReference type="SUPFAM" id="SSF53448">
    <property type="entry name" value="Nucleotide-diphospho-sugar transferases"/>
    <property type="match status" value="1"/>
</dbReference>
<evidence type="ECO:0000256" key="5">
    <source>
        <dbReference type="ARBA" id="ARBA00048128"/>
    </source>
</evidence>
<dbReference type="Proteomes" id="UP000614200">
    <property type="component" value="Unassembled WGS sequence"/>
</dbReference>
<proteinExistence type="inferred from homology"/>
<dbReference type="GO" id="GO:0003983">
    <property type="term" value="F:UTP:glucose-1-phosphate uridylyltransferase activity"/>
    <property type="evidence" value="ECO:0007669"/>
    <property type="project" value="UniProtKB-EC"/>
</dbReference>
<comment type="caution">
    <text evidence="8">The sequence shown here is derived from an EMBL/GenBank/DDBJ whole genome shotgun (WGS) entry which is preliminary data.</text>
</comment>
<keyword evidence="3 6" id="KW-0808">Transferase</keyword>
<accession>A0ABR9ZS48</accession>
<dbReference type="PANTHER" id="PTHR43197">
    <property type="entry name" value="UTP--GLUCOSE-1-PHOSPHATE URIDYLYLTRANSFERASE"/>
    <property type="match status" value="1"/>
</dbReference>
<feature type="domain" description="Nucleotidyl transferase" evidence="7">
    <location>
        <begin position="5"/>
        <end position="267"/>
    </location>
</feature>
<dbReference type="PANTHER" id="PTHR43197:SF1">
    <property type="entry name" value="UTP--GLUCOSE-1-PHOSPHATE URIDYLYLTRANSFERASE"/>
    <property type="match status" value="1"/>
</dbReference>
<gene>
    <name evidence="8" type="primary">galU</name>
    <name evidence="8" type="ORF">ISU02_09140</name>
</gene>
<comment type="catalytic activity">
    <reaction evidence="5 6">
        <text>alpha-D-glucose 1-phosphate + UTP + H(+) = UDP-alpha-D-glucose + diphosphate</text>
        <dbReference type="Rhea" id="RHEA:19889"/>
        <dbReference type="ChEBI" id="CHEBI:15378"/>
        <dbReference type="ChEBI" id="CHEBI:33019"/>
        <dbReference type="ChEBI" id="CHEBI:46398"/>
        <dbReference type="ChEBI" id="CHEBI:58601"/>
        <dbReference type="ChEBI" id="CHEBI:58885"/>
        <dbReference type="EC" id="2.7.7.9"/>
    </reaction>
</comment>
<comment type="similarity">
    <text evidence="1 6">Belongs to the UDPGP type 2 family.</text>
</comment>
<dbReference type="InterPro" id="IPR005771">
    <property type="entry name" value="GalU_uridylyltTrfase_bac/arc"/>
</dbReference>